<dbReference type="InterPro" id="IPR013766">
    <property type="entry name" value="Thioredoxin_domain"/>
</dbReference>
<name>A0A1G6XZG3_NIADE</name>
<keyword evidence="3" id="KW-1015">Disulfide bond</keyword>
<dbReference type="InterPro" id="IPR013740">
    <property type="entry name" value="Redoxin"/>
</dbReference>
<feature type="chain" id="PRO_5011432109" evidence="5">
    <location>
        <begin position="19"/>
        <end position="570"/>
    </location>
</feature>
<feature type="signal peptide" evidence="5">
    <location>
        <begin position="1"/>
        <end position="18"/>
    </location>
</feature>
<keyword evidence="7" id="KW-0413">Isomerase</keyword>
<comment type="subcellular location">
    <subcellularLocation>
        <location evidence="1">Cell envelope</location>
    </subcellularLocation>
</comment>
<dbReference type="InterPro" id="IPR050553">
    <property type="entry name" value="Thioredoxin_ResA/DsbE_sf"/>
</dbReference>
<evidence type="ECO:0000256" key="3">
    <source>
        <dbReference type="ARBA" id="ARBA00023157"/>
    </source>
</evidence>
<feature type="domain" description="Thioredoxin" evidence="6">
    <location>
        <begin position="414"/>
        <end position="563"/>
    </location>
</feature>
<dbReference type="InterPro" id="IPR036249">
    <property type="entry name" value="Thioredoxin-like_sf"/>
</dbReference>
<gene>
    <name evidence="7" type="ORF">SAMN04487894_11453</name>
</gene>
<dbReference type="Pfam" id="PF08534">
    <property type="entry name" value="Redoxin"/>
    <property type="match status" value="1"/>
</dbReference>
<dbReference type="AlphaFoldDB" id="A0A1G6XZG3"/>
<dbReference type="PANTHER" id="PTHR42852">
    <property type="entry name" value="THIOL:DISULFIDE INTERCHANGE PROTEIN DSBE"/>
    <property type="match status" value="1"/>
</dbReference>
<proteinExistence type="predicted"/>
<dbReference type="GO" id="GO:0016853">
    <property type="term" value="F:isomerase activity"/>
    <property type="evidence" value="ECO:0007669"/>
    <property type="project" value="UniProtKB-KW"/>
</dbReference>
<dbReference type="SUPFAM" id="SSF52833">
    <property type="entry name" value="Thioredoxin-like"/>
    <property type="match status" value="1"/>
</dbReference>
<dbReference type="PROSITE" id="PS51352">
    <property type="entry name" value="THIOREDOXIN_2"/>
    <property type="match status" value="1"/>
</dbReference>
<accession>A0A1G6XZG3</accession>
<protein>
    <submittedName>
        <fullName evidence="7">Thiol-disulfide isomerase or thioredoxin</fullName>
    </submittedName>
</protein>
<reference evidence="8" key="1">
    <citation type="submission" date="2016-10" db="EMBL/GenBank/DDBJ databases">
        <authorList>
            <person name="Varghese N."/>
            <person name="Submissions S."/>
        </authorList>
    </citation>
    <scope>NUCLEOTIDE SEQUENCE [LARGE SCALE GENOMIC DNA]</scope>
    <source>
        <strain evidence="8">DSM 25811 / CCM 8410 / LMG 26954 / E90</strain>
    </source>
</reference>
<dbReference type="STRING" id="1285928.SAMN04487894_11453"/>
<evidence type="ECO:0000256" key="5">
    <source>
        <dbReference type="SAM" id="SignalP"/>
    </source>
</evidence>
<dbReference type="RefSeq" id="WP_090392032.1">
    <property type="nucleotide sequence ID" value="NZ_FMZO01000014.1"/>
</dbReference>
<dbReference type="Gene3D" id="3.40.30.10">
    <property type="entry name" value="Glutaredoxin"/>
    <property type="match status" value="1"/>
</dbReference>
<dbReference type="GO" id="GO:0017004">
    <property type="term" value="P:cytochrome complex assembly"/>
    <property type="evidence" value="ECO:0007669"/>
    <property type="project" value="UniProtKB-KW"/>
</dbReference>
<evidence type="ECO:0000313" key="7">
    <source>
        <dbReference type="EMBL" id="SDD82765.1"/>
    </source>
</evidence>
<dbReference type="Proteomes" id="UP000198757">
    <property type="component" value="Unassembled WGS sequence"/>
</dbReference>
<evidence type="ECO:0000256" key="2">
    <source>
        <dbReference type="ARBA" id="ARBA00022748"/>
    </source>
</evidence>
<organism evidence="7 8">
    <name type="scientific">Niabella drilacis (strain DSM 25811 / CCM 8410 / CCUG 62505 / LMG 26954 / E90)</name>
    <dbReference type="NCBI Taxonomy" id="1285928"/>
    <lineage>
        <taxon>Bacteria</taxon>
        <taxon>Pseudomonadati</taxon>
        <taxon>Bacteroidota</taxon>
        <taxon>Chitinophagia</taxon>
        <taxon>Chitinophagales</taxon>
        <taxon>Chitinophagaceae</taxon>
        <taxon>Niabella</taxon>
    </lineage>
</organism>
<keyword evidence="8" id="KW-1185">Reference proteome</keyword>
<evidence type="ECO:0000313" key="8">
    <source>
        <dbReference type="Proteomes" id="UP000198757"/>
    </source>
</evidence>
<dbReference type="PANTHER" id="PTHR42852:SF6">
    <property type="entry name" value="THIOL:DISULFIDE INTERCHANGE PROTEIN DSBE"/>
    <property type="match status" value="1"/>
</dbReference>
<dbReference type="GO" id="GO:0030313">
    <property type="term" value="C:cell envelope"/>
    <property type="evidence" value="ECO:0007669"/>
    <property type="project" value="UniProtKB-SubCell"/>
</dbReference>
<sequence>MKILATVAVLALSVSLFAQKNNRALPIDDKEMDAYLRLREVPELKITVMNSTRSLNGTKVKYTVVHLGTTTQVTGFATLDDHGRAVIKMNENLPYQQVWLTVDDYLYTGILVNTDLEVVIDAGVVKKEAYLFGTGISFKGTDAGLNEALCKKTLYKKDLGDSLSSRLVQVCLDAANKQLPQSSFLVTADSIYAALKQLDDAYIKDNPGYEWAIRNQTDSRFYEWVIVALRSVDSSTNNLYKKAIAHQPCFMSNEGAGFYRNLSHTYAFANDQTTPALQDLLYLKYNTYTNGQKAVLDSIKEYESAERKDKAAILKRLYARRYTLLKKEVQAANFEQFVQRIEKNSTNPRTDILKLSLMELGKDDFSASFPLLLNSMKTGWTKQVVEQELNAFTASRKEVQQLFQSSGVLRSDSFFIGKPVAALSFGARLYRLDSIDHIDRFISNLRSKFKDRALVIDIWATWCGPCIADITNSKKLHEETKDLPVEYIYLCTTSGSDEETWKNRIGTLKPSGTHIFINEELESAFRKKLNANGGYPTYIVIDKRGNISSDRISFMSELSREKFAEATGLK</sequence>
<keyword evidence="4" id="KW-0676">Redox-active center</keyword>
<keyword evidence="5" id="KW-0732">Signal</keyword>
<keyword evidence="2" id="KW-0201">Cytochrome c-type biogenesis</keyword>
<dbReference type="CDD" id="cd02966">
    <property type="entry name" value="TlpA_like_family"/>
    <property type="match status" value="1"/>
</dbReference>
<evidence type="ECO:0000259" key="6">
    <source>
        <dbReference type="PROSITE" id="PS51352"/>
    </source>
</evidence>
<dbReference type="OrthoDB" id="6399635at2"/>
<dbReference type="EMBL" id="FMZO01000014">
    <property type="protein sequence ID" value="SDD82765.1"/>
    <property type="molecule type" value="Genomic_DNA"/>
</dbReference>
<evidence type="ECO:0000256" key="4">
    <source>
        <dbReference type="ARBA" id="ARBA00023284"/>
    </source>
</evidence>
<dbReference type="GO" id="GO:0016491">
    <property type="term" value="F:oxidoreductase activity"/>
    <property type="evidence" value="ECO:0007669"/>
    <property type="project" value="InterPro"/>
</dbReference>
<evidence type="ECO:0000256" key="1">
    <source>
        <dbReference type="ARBA" id="ARBA00004196"/>
    </source>
</evidence>